<evidence type="ECO:0000313" key="5">
    <source>
        <dbReference type="Proteomes" id="UP000198851"/>
    </source>
</evidence>
<sequence>MSAFTENAFLGGQLILRQPAKGYRAGVDPVLLAASVPAKDGQSVLELGCGVGTALFCLARRVPDLTLSAIEVQQGYADLARQNAALNGIEADIVTGDLSDMPASLRDRQFDHVIANPPYFDRAASTRAQDSGREVAMGEDTPLDDWVDVAARRLKPKGFASFIHRAERLPGLLAAFSGRLGSVQVTPLQARVSRDAGLVLIRARKGGRSDFRLSAPVVMHEGTHHESDADSYTARIRAVLRNGAALEIT</sequence>
<protein>
    <submittedName>
        <fullName evidence="4">tRNA1(Val) A37 N6-methylase TrmN6</fullName>
    </submittedName>
</protein>
<evidence type="ECO:0000259" key="3">
    <source>
        <dbReference type="Pfam" id="PF05175"/>
    </source>
</evidence>
<dbReference type="Pfam" id="PF05175">
    <property type="entry name" value="MTS"/>
    <property type="match status" value="1"/>
</dbReference>
<dbReference type="PANTHER" id="PTHR47739">
    <property type="entry name" value="TRNA1(VAL) (ADENINE(37)-N6)-METHYLTRANSFERASE"/>
    <property type="match status" value="1"/>
</dbReference>
<dbReference type="PROSITE" id="PS00092">
    <property type="entry name" value="N6_MTASE"/>
    <property type="match status" value="1"/>
</dbReference>
<reference evidence="5" key="1">
    <citation type="submission" date="2016-10" db="EMBL/GenBank/DDBJ databases">
        <authorList>
            <person name="Varghese N."/>
            <person name="Submissions S."/>
        </authorList>
    </citation>
    <scope>NUCLEOTIDE SEQUENCE [LARGE SCALE GENOMIC DNA]</scope>
    <source>
        <strain evidence="5">DSM 28453</strain>
    </source>
</reference>
<proteinExistence type="predicted"/>
<dbReference type="InterPro" id="IPR002052">
    <property type="entry name" value="DNA_methylase_N6_adenine_CS"/>
</dbReference>
<dbReference type="EMBL" id="FOSZ01000002">
    <property type="protein sequence ID" value="SFK84108.1"/>
    <property type="molecule type" value="Genomic_DNA"/>
</dbReference>
<dbReference type="AlphaFoldDB" id="A0A1I4CS67"/>
<dbReference type="OrthoDB" id="5489421at2"/>
<dbReference type="GO" id="GO:0003676">
    <property type="term" value="F:nucleic acid binding"/>
    <property type="evidence" value="ECO:0007669"/>
    <property type="project" value="InterPro"/>
</dbReference>
<accession>A0A1I4CS67</accession>
<keyword evidence="2" id="KW-0949">S-adenosyl-L-methionine</keyword>
<gene>
    <name evidence="4" type="ORF">SAMN04488036_102475</name>
</gene>
<evidence type="ECO:0000256" key="2">
    <source>
        <dbReference type="ARBA" id="ARBA00022691"/>
    </source>
</evidence>
<keyword evidence="1 4" id="KW-0808">Transferase</keyword>
<dbReference type="Proteomes" id="UP000198851">
    <property type="component" value="Unassembled WGS sequence"/>
</dbReference>
<dbReference type="SUPFAM" id="SSF53335">
    <property type="entry name" value="S-adenosyl-L-methionine-dependent methyltransferases"/>
    <property type="match status" value="1"/>
</dbReference>
<dbReference type="InterPro" id="IPR050210">
    <property type="entry name" value="tRNA_Adenine-N(6)_MTase"/>
</dbReference>
<dbReference type="InterPro" id="IPR007848">
    <property type="entry name" value="Small_mtfrase_dom"/>
</dbReference>
<dbReference type="CDD" id="cd02440">
    <property type="entry name" value="AdoMet_MTases"/>
    <property type="match status" value="1"/>
</dbReference>
<dbReference type="RefSeq" id="WP_093322454.1">
    <property type="nucleotide sequence ID" value="NZ_FOSZ01000002.1"/>
</dbReference>
<name>A0A1I4CS67_9RHOB</name>
<evidence type="ECO:0000256" key="1">
    <source>
        <dbReference type="ARBA" id="ARBA00022603"/>
    </source>
</evidence>
<dbReference type="STRING" id="1280847.SAMN04488036_102475"/>
<evidence type="ECO:0000313" key="4">
    <source>
        <dbReference type="EMBL" id="SFK84108.1"/>
    </source>
</evidence>
<keyword evidence="1 4" id="KW-0489">Methyltransferase</keyword>
<organism evidence="4 5">
    <name type="scientific">Shimia haliotis</name>
    <dbReference type="NCBI Taxonomy" id="1280847"/>
    <lineage>
        <taxon>Bacteria</taxon>
        <taxon>Pseudomonadati</taxon>
        <taxon>Pseudomonadota</taxon>
        <taxon>Alphaproteobacteria</taxon>
        <taxon>Rhodobacterales</taxon>
        <taxon>Roseobacteraceae</taxon>
    </lineage>
</organism>
<dbReference type="GO" id="GO:0008757">
    <property type="term" value="F:S-adenosylmethionine-dependent methyltransferase activity"/>
    <property type="evidence" value="ECO:0007669"/>
    <property type="project" value="UniProtKB-ARBA"/>
</dbReference>
<dbReference type="GO" id="GO:0008170">
    <property type="term" value="F:N-methyltransferase activity"/>
    <property type="evidence" value="ECO:0007669"/>
    <property type="project" value="UniProtKB-ARBA"/>
</dbReference>
<dbReference type="Gene3D" id="3.40.50.150">
    <property type="entry name" value="Vaccinia Virus protein VP39"/>
    <property type="match status" value="1"/>
</dbReference>
<dbReference type="InterPro" id="IPR029063">
    <property type="entry name" value="SAM-dependent_MTases_sf"/>
</dbReference>
<keyword evidence="5" id="KW-1185">Reference proteome</keyword>
<dbReference type="GO" id="GO:0032259">
    <property type="term" value="P:methylation"/>
    <property type="evidence" value="ECO:0007669"/>
    <property type="project" value="UniProtKB-KW"/>
</dbReference>
<feature type="domain" description="Methyltransferase small" evidence="3">
    <location>
        <begin position="31"/>
        <end position="124"/>
    </location>
</feature>
<dbReference type="PANTHER" id="PTHR47739:SF1">
    <property type="entry name" value="TRNA1(VAL) (ADENINE(37)-N6)-METHYLTRANSFERASE"/>
    <property type="match status" value="1"/>
</dbReference>